<comment type="pathway">
    <text evidence="8">Purine metabolism; IMP biosynthesis via de novo pathway; 5-amino-1-(5-phospho-D-ribosyl)imidazole from N(2)-formyl-N(1)-(5-phospho-D-ribosyl)glycinamide: step 1/2.</text>
</comment>
<dbReference type="NCBIfam" id="TIGR01737">
    <property type="entry name" value="FGAM_synth_I"/>
    <property type="match status" value="1"/>
</dbReference>
<dbReference type="EMBL" id="BFBB01000002">
    <property type="protein sequence ID" value="GBF48924.1"/>
    <property type="molecule type" value="Genomic_DNA"/>
</dbReference>
<feature type="active site" description="Nucleophile" evidence="8">
    <location>
        <position position="86"/>
    </location>
</feature>
<feature type="active site" evidence="8">
    <location>
        <position position="194"/>
    </location>
</feature>
<evidence type="ECO:0000256" key="3">
    <source>
        <dbReference type="ARBA" id="ARBA00022741"/>
    </source>
</evidence>
<dbReference type="NCBIfam" id="NF002957">
    <property type="entry name" value="PRK03619.1"/>
    <property type="match status" value="1"/>
</dbReference>
<comment type="caution">
    <text evidence="9">The sequence shown here is derived from an EMBL/GenBank/DDBJ whole genome shotgun (WGS) entry which is preliminary data.</text>
</comment>
<dbReference type="InterPro" id="IPR010075">
    <property type="entry name" value="PRibForGlyAmidine_synth_PurQ"/>
</dbReference>
<evidence type="ECO:0000256" key="5">
    <source>
        <dbReference type="ARBA" id="ARBA00022801"/>
    </source>
</evidence>
<keyword evidence="3 8" id="KW-0547">Nucleotide-binding</keyword>
<feature type="active site" evidence="8">
    <location>
        <position position="192"/>
    </location>
</feature>
<dbReference type="PANTHER" id="PTHR47552:SF1">
    <property type="entry name" value="PHOSPHORIBOSYLFORMYLGLYCINAMIDINE SYNTHASE SUBUNIT PURQ"/>
    <property type="match status" value="1"/>
</dbReference>
<evidence type="ECO:0000313" key="10">
    <source>
        <dbReference type="Proteomes" id="UP000245133"/>
    </source>
</evidence>
<dbReference type="PIRSF" id="PIRSF001586">
    <property type="entry name" value="FGAM_synth_I"/>
    <property type="match status" value="1"/>
</dbReference>
<dbReference type="GO" id="GO:0004642">
    <property type="term" value="F:phosphoribosylformylglycinamidine synthase activity"/>
    <property type="evidence" value="ECO:0007669"/>
    <property type="project" value="UniProtKB-UniRule"/>
</dbReference>
<name>A0A2P2DWA7_9LEPT</name>
<evidence type="ECO:0000256" key="8">
    <source>
        <dbReference type="HAMAP-Rule" id="MF_00421"/>
    </source>
</evidence>
<keyword evidence="4 8" id="KW-0658">Purine biosynthesis</keyword>
<evidence type="ECO:0000256" key="7">
    <source>
        <dbReference type="ARBA" id="ARBA00022962"/>
    </source>
</evidence>
<keyword evidence="5 8" id="KW-0378">Hydrolase</keyword>
<evidence type="ECO:0000313" key="9">
    <source>
        <dbReference type="EMBL" id="GBF48924.1"/>
    </source>
</evidence>
<sequence length="217" mass="23790">MKANVITFPGSNCDKDIGSILANEFQADVHYVWHKESFDNRPDLVVLPGGFSFGDYLRCGAMAKYSPCMKSVDEHRKRGGFVLGICNGFQILTEAGYLPGALLHNRSLKYVCKDVDLLPDKQNQVTAGLSSQALSIPIAHGEGAYFADEETLKRLEGDSLVAFRYAENPNGSLHDIAGITDAKGKILGMMPHPERAMNPYTGKMDGKAIFESIFKNL</sequence>
<keyword evidence="6 8" id="KW-0067">ATP-binding</keyword>
<reference evidence="9 10" key="1">
    <citation type="submission" date="2018-02" db="EMBL/GenBank/DDBJ databases">
        <title>Novel Leptospira species isolated from soil and water in Japan.</title>
        <authorList>
            <person name="Nakao R."/>
            <person name="Masuzawa T."/>
        </authorList>
    </citation>
    <scope>NUCLEOTIDE SEQUENCE [LARGE SCALE GENOMIC DNA]</scope>
    <source>
        <strain evidence="9 10">YH101</strain>
    </source>
</reference>
<protein>
    <recommendedName>
        <fullName evidence="8">Phosphoribosylformylglycinamidine synthase subunit PurQ</fullName>
        <shortName evidence="8">FGAM synthase</shortName>
        <ecNumber evidence="8">6.3.5.3</ecNumber>
    </recommendedName>
    <alternativeName>
        <fullName evidence="8">Formylglycinamide ribonucleotide amidotransferase subunit I</fullName>
        <shortName evidence="8">FGAR amidotransferase I</shortName>
        <shortName evidence="8">FGAR-AT I</shortName>
    </alternativeName>
    <alternativeName>
        <fullName evidence="8">Glutaminase PurQ</fullName>
        <ecNumber evidence="8">3.5.1.2</ecNumber>
    </alternativeName>
    <alternativeName>
        <fullName evidence="8">Phosphoribosylformylglycinamidine synthase subunit I</fullName>
    </alternativeName>
</protein>
<organism evidence="9 10">
    <name type="scientific">Leptospira ryugenii</name>
    <dbReference type="NCBI Taxonomy" id="1917863"/>
    <lineage>
        <taxon>Bacteria</taxon>
        <taxon>Pseudomonadati</taxon>
        <taxon>Spirochaetota</taxon>
        <taxon>Spirochaetia</taxon>
        <taxon>Leptospirales</taxon>
        <taxon>Leptospiraceae</taxon>
        <taxon>Leptospira</taxon>
    </lineage>
</organism>
<dbReference type="Proteomes" id="UP000245133">
    <property type="component" value="Unassembled WGS sequence"/>
</dbReference>
<dbReference type="GO" id="GO:0006189">
    <property type="term" value="P:'de novo' IMP biosynthetic process"/>
    <property type="evidence" value="ECO:0007669"/>
    <property type="project" value="UniProtKB-UniRule"/>
</dbReference>
<dbReference type="EC" id="3.5.1.2" evidence="8"/>
<dbReference type="UniPathway" id="UPA00074">
    <property type="reaction ID" value="UER00128"/>
</dbReference>
<dbReference type="PROSITE" id="PS51273">
    <property type="entry name" value="GATASE_TYPE_1"/>
    <property type="match status" value="1"/>
</dbReference>
<keyword evidence="10" id="KW-1185">Reference proteome</keyword>
<dbReference type="OrthoDB" id="9804441at2"/>
<dbReference type="Gene3D" id="3.40.50.880">
    <property type="match status" value="1"/>
</dbReference>
<gene>
    <name evidence="8" type="primary">purQ</name>
    <name evidence="9" type="ORF">LPTSP4_04280</name>
</gene>
<keyword evidence="7 8" id="KW-0315">Glutamine amidotransferase</keyword>
<evidence type="ECO:0000256" key="4">
    <source>
        <dbReference type="ARBA" id="ARBA00022755"/>
    </source>
</evidence>
<dbReference type="GO" id="GO:0005524">
    <property type="term" value="F:ATP binding"/>
    <property type="evidence" value="ECO:0007669"/>
    <property type="project" value="UniProtKB-KW"/>
</dbReference>
<keyword evidence="9" id="KW-0808">Transferase</keyword>
<dbReference type="SMART" id="SM01211">
    <property type="entry name" value="GATase_5"/>
    <property type="match status" value="1"/>
</dbReference>
<evidence type="ECO:0000256" key="2">
    <source>
        <dbReference type="ARBA" id="ARBA00022598"/>
    </source>
</evidence>
<dbReference type="EC" id="6.3.5.3" evidence="8"/>
<dbReference type="InterPro" id="IPR029062">
    <property type="entry name" value="Class_I_gatase-like"/>
</dbReference>
<comment type="function">
    <text evidence="8">Part of the phosphoribosylformylglycinamidine synthase complex involved in the purines biosynthetic pathway. Catalyzes the ATP-dependent conversion of formylglycinamide ribonucleotide (FGAR) and glutamine to yield formylglycinamidine ribonucleotide (FGAM) and glutamate. The FGAM synthase complex is composed of three subunits. PurQ produces an ammonia molecule by converting glutamine to glutamate. PurL transfers the ammonia molecule to FGAR to form FGAM in an ATP-dependent manner. PurS interacts with PurQ and PurL and is thought to assist in the transfer of the ammonia molecule from PurQ to PurL.</text>
</comment>
<evidence type="ECO:0000256" key="6">
    <source>
        <dbReference type="ARBA" id="ARBA00022840"/>
    </source>
</evidence>
<dbReference type="AlphaFoldDB" id="A0A2P2DWA7"/>
<dbReference type="Pfam" id="PF13507">
    <property type="entry name" value="GATase_5"/>
    <property type="match status" value="1"/>
</dbReference>
<dbReference type="PANTHER" id="PTHR47552">
    <property type="entry name" value="PHOSPHORIBOSYLFORMYLGLYCINAMIDINE SYNTHASE SUBUNIT PURQ"/>
    <property type="match status" value="1"/>
</dbReference>
<accession>A0A2P2DWA7</accession>
<keyword evidence="1 8" id="KW-0963">Cytoplasm</keyword>
<dbReference type="HAMAP" id="MF_00421">
    <property type="entry name" value="PurQ"/>
    <property type="match status" value="1"/>
</dbReference>
<comment type="catalytic activity">
    <reaction evidence="8">
        <text>N(2)-formyl-N(1)-(5-phospho-beta-D-ribosyl)glycinamide + L-glutamine + ATP + H2O = 2-formamido-N(1)-(5-O-phospho-beta-D-ribosyl)acetamidine + L-glutamate + ADP + phosphate + H(+)</text>
        <dbReference type="Rhea" id="RHEA:17129"/>
        <dbReference type="ChEBI" id="CHEBI:15377"/>
        <dbReference type="ChEBI" id="CHEBI:15378"/>
        <dbReference type="ChEBI" id="CHEBI:29985"/>
        <dbReference type="ChEBI" id="CHEBI:30616"/>
        <dbReference type="ChEBI" id="CHEBI:43474"/>
        <dbReference type="ChEBI" id="CHEBI:58359"/>
        <dbReference type="ChEBI" id="CHEBI:147286"/>
        <dbReference type="ChEBI" id="CHEBI:147287"/>
        <dbReference type="ChEBI" id="CHEBI:456216"/>
        <dbReference type="EC" id="6.3.5.3"/>
    </reaction>
</comment>
<comment type="subunit">
    <text evidence="8">Part of the FGAM synthase complex composed of 1 PurL, 1 PurQ and 2 PurS subunits.</text>
</comment>
<dbReference type="RefSeq" id="WP_108973245.1">
    <property type="nucleotide sequence ID" value="NZ_BFBB01000002.1"/>
</dbReference>
<comment type="subcellular location">
    <subcellularLocation>
        <location evidence="8">Cytoplasm</location>
    </subcellularLocation>
</comment>
<proteinExistence type="inferred from homology"/>
<evidence type="ECO:0000256" key="1">
    <source>
        <dbReference type="ARBA" id="ARBA00022490"/>
    </source>
</evidence>
<dbReference type="GO" id="GO:0004359">
    <property type="term" value="F:glutaminase activity"/>
    <property type="evidence" value="ECO:0007669"/>
    <property type="project" value="UniProtKB-EC"/>
</dbReference>
<dbReference type="SUPFAM" id="SSF52317">
    <property type="entry name" value="Class I glutamine amidotransferase-like"/>
    <property type="match status" value="1"/>
</dbReference>
<keyword evidence="2 8" id="KW-0436">Ligase</keyword>
<dbReference type="GO" id="GO:0005737">
    <property type="term" value="C:cytoplasm"/>
    <property type="evidence" value="ECO:0007669"/>
    <property type="project" value="UniProtKB-SubCell"/>
</dbReference>
<comment type="catalytic activity">
    <reaction evidence="8">
        <text>L-glutamine + H2O = L-glutamate + NH4(+)</text>
        <dbReference type="Rhea" id="RHEA:15889"/>
        <dbReference type="ChEBI" id="CHEBI:15377"/>
        <dbReference type="ChEBI" id="CHEBI:28938"/>
        <dbReference type="ChEBI" id="CHEBI:29985"/>
        <dbReference type="ChEBI" id="CHEBI:58359"/>
        <dbReference type="EC" id="3.5.1.2"/>
    </reaction>
</comment>
<dbReference type="GO" id="GO:0016740">
    <property type="term" value="F:transferase activity"/>
    <property type="evidence" value="ECO:0007669"/>
    <property type="project" value="UniProtKB-KW"/>
</dbReference>